<dbReference type="PANTHER" id="PTHR30177">
    <property type="entry name" value="GLYCINE BETAINE/L-PROLINE TRANSPORT SYSTEM PERMEASE PROTEIN PROW"/>
    <property type="match status" value="1"/>
</dbReference>
<dbReference type="GO" id="GO:0005886">
    <property type="term" value="C:plasma membrane"/>
    <property type="evidence" value="ECO:0007669"/>
    <property type="project" value="UniProtKB-SubCell"/>
</dbReference>
<dbReference type="Proteomes" id="UP000278962">
    <property type="component" value="Unassembled WGS sequence"/>
</dbReference>
<feature type="transmembrane region" description="Helical" evidence="6">
    <location>
        <begin position="81"/>
        <end position="102"/>
    </location>
</feature>
<keyword evidence="3 6" id="KW-0812">Transmembrane</keyword>
<dbReference type="InterPro" id="IPR035906">
    <property type="entry name" value="MetI-like_sf"/>
</dbReference>
<protein>
    <submittedName>
        <fullName evidence="8">Osmoprotectant transport system permease protein</fullName>
    </submittedName>
</protein>
<dbReference type="PANTHER" id="PTHR30177:SF4">
    <property type="entry name" value="OSMOPROTECTANT IMPORT PERMEASE PROTEIN OSMW"/>
    <property type="match status" value="1"/>
</dbReference>
<evidence type="ECO:0000256" key="1">
    <source>
        <dbReference type="ARBA" id="ARBA00004141"/>
    </source>
</evidence>
<gene>
    <name evidence="8" type="ORF">C8N24_5454</name>
</gene>
<evidence type="ECO:0000313" key="9">
    <source>
        <dbReference type="Proteomes" id="UP000278962"/>
    </source>
</evidence>
<organism evidence="8 9">
    <name type="scientific">Solirubrobacter pauli</name>
    <dbReference type="NCBI Taxonomy" id="166793"/>
    <lineage>
        <taxon>Bacteria</taxon>
        <taxon>Bacillati</taxon>
        <taxon>Actinomycetota</taxon>
        <taxon>Thermoleophilia</taxon>
        <taxon>Solirubrobacterales</taxon>
        <taxon>Solirubrobacteraceae</taxon>
        <taxon>Solirubrobacter</taxon>
    </lineage>
</organism>
<evidence type="ECO:0000256" key="2">
    <source>
        <dbReference type="ARBA" id="ARBA00022448"/>
    </source>
</evidence>
<dbReference type="InterPro" id="IPR051204">
    <property type="entry name" value="ABC_transp_perm/SBD"/>
</dbReference>
<evidence type="ECO:0000256" key="5">
    <source>
        <dbReference type="ARBA" id="ARBA00023136"/>
    </source>
</evidence>
<keyword evidence="5 6" id="KW-0472">Membrane</keyword>
<reference evidence="8 9" key="1">
    <citation type="submission" date="2018-10" db="EMBL/GenBank/DDBJ databases">
        <title>Genomic Encyclopedia of Archaeal and Bacterial Type Strains, Phase II (KMG-II): from individual species to whole genera.</title>
        <authorList>
            <person name="Goeker M."/>
        </authorList>
    </citation>
    <scope>NUCLEOTIDE SEQUENCE [LARGE SCALE GENOMIC DNA]</scope>
    <source>
        <strain evidence="8 9">DSM 14954</strain>
    </source>
</reference>
<feature type="transmembrane region" description="Helical" evidence="6">
    <location>
        <begin position="201"/>
        <end position="223"/>
    </location>
</feature>
<name>A0A660L680_9ACTN</name>
<dbReference type="Pfam" id="PF00528">
    <property type="entry name" value="BPD_transp_1"/>
    <property type="match status" value="1"/>
</dbReference>
<proteinExistence type="inferred from homology"/>
<keyword evidence="9" id="KW-1185">Reference proteome</keyword>
<accession>A0A660L680</accession>
<dbReference type="Gene3D" id="1.10.3720.10">
    <property type="entry name" value="MetI-like"/>
    <property type="match status" value="1"/>
</dbReference>
<dbReference type="GO" id="GO:0055085">
    <property type="term" value="P:transmembrane transport"/>
    <property type="evidence" value="ECO:0007669"/>
    <property type="project" value="InterPro"/>
</dbReference>
<evidence type="ECO:0000313" key="8">
    <source>
        <dbReference type="EMBL" id="RKQ87433.1"/>
    </source>
</evidence>
<evidence type="ECO:0000256" key="3">
    <source>
        <dbReference type="ARBA" id="ARBA00022692"/>
    </source>
</evidence>
<dbReference type="RefSeq" id="WP_121255986.1">
    <property type="nucleotide sequence ID" value="NZ_RBIL01000002.1"/>
</dbReference>
<dbReference type="GO" id="GO:0031460">
    <property type="term" value="P:glycine betaine transport"/>
    <property type="evidence" value="ECO:0007669"/>
    <property type="project" value="TreeGrafter"/>
</dbReference>
<dbReference type="EMBL" id="RBIL01000002">
    <property type="protein sequence ID" value="RKQ87433.1"/>
    <property type="molecule type" value="Genomic_DNA"/>
</dbReference>
<keyword evidence="4 6" id="KW-1133">Transmembrane helix</keyword>
<dbReference type="OrthoDB" id="3233284at2"/>
<feature type="transmembrane region" description="Helical" evidence="6">
    <location>
        <begin position="49"/>
        <end position="69"/>
    </location>
</feature>
<evidence type="ECO:0000256" key="4">
    <source>
        <dbReference type="ARBA" id="ARBA00022989"/>
    </source>
</evidence>
<evidence type="ECO:0000256" key="6">
    <source>
        <dbReference type="RuleBase" id="RU363032"/>
    </source>
</evidence>
<comment type="caution">
    <text evidence="8">The sequence shown here is derived from an EMBL/GenBank/DDBJ whole genome shotgun (WGS) entry which is preliminary data.</text>
</comment>
<dbReference type="SUPFAM" id="SSF161098">
    <property type="entry name" value="MetI-like"/>
    <property type="match status" value="1"/>
</dbReference>
<feature type="transmembrane region" description="Helical" evidence="6">
    <location>
        <begin position="176"/>
        <end position="194"/>
    </location>
</feature>
<keyword evidence="2 6" id="KW-0813">Transport</keyword>
<dbReference type="PROSITE" id="PS50928">
    <property type="entry name" value="ABC_TM1"/>
    <property type="match status" value="1"/>
</dbReference>
<evidence type="ECO:0000259" key="7">
    <source>
        <dbReference type="PROSITE" id="PS50928"/>
    </source>
</evidence>
<sequence length="236" mass="25579">MSLVLLAQLQLRDRESQPATCVERNGFCPDWIADNWERYKTPLIEHTELTLISVAIGFLIAFGLALIAHRRRWLIPPITQITGILYTLPSVALFFLLLPLTGRGKTTAIIALVAYSLLIIFRNVITGLEEVPEEARDAGRGMGLTPRQLLWRVELPLALPAIMAGLRIAVTTTVGLTALVFLAGAGGLGEAIFADTQFRSNVVVAGGLCVLLAVVLDLSVLGIQKLMTPWTRGAAT</sequence>
<dbReference type="InterPro" id="IPR000515">
    <property type="entry name" value="MetI-like"/>
</dbReference>
<feature type="transmembrane region" description="Helical" evidence="6">
    <location>
        <begin position="108"/>
        <end position="128"/>
    </location>
</feature>
<feature type="domain" description="ABC transmembrane type-1" evidence="7">
    <location>
        <begin position="43"/>
        <end position="222"/>
    </location>
</feature>
<dbReference type="CDD" id="cd06261">
    <property type="entry name" value="TM_PBP2"/>
    <property type="match status" value="1"/>
</dbReference>
<comment type="similarity">
    <text evidence="6">Belongs to the binding-protein-dependent transport system permease family.</text>
</comment>
<comment type="subcellular location">
    <subcellularLocation>
        <location evidence="6">Cell membrane</location>
        <topology evidence="6">Multi-pass membrane protein</topology>
    </subcellularLocation>
    <subcellularLocation>
        <location evidence="1">Membrane</location>
        <topology evidence="1">Multi-pass membrane protein</topology>
    </subcellularLocation>
</comment>
<dbReference type="AlphaFoldDB" id="A0A660L680"/>